<dbReference type="PANTHER" id="PTHR34726">
    <property type="entry name" value="GBP DOMAIN-CONTAINING PROTEIN"/>
    <property type="match status" value="1"/>
</dbReference>
<dbReference type="InterPro" id="IPR006073">
    <property type="entry name" value="GTP-bd"/>
</dbReference>
<dbReference type="VEuPathDB" id="AmoebaDB:NF0026750"/>
<dbReference type="InterPro" id="IPR027417">
    <property type="entry name" value="P-loop_NTPase"/>
</dbReference>
<dbReference type="GO" id="GO:0005525">
    <property type="term" value="F:GTP binding"/>
    <property type="evidence" value="ECO:0007669"/>
    <property type="project" value="InterPro"/>
</dbReference>
<feature type="region of interest" description="Disordered" evidence="1">
    <location>
        <begin position="170"/>
        <end position="232"/>
    </location>
</feature>
<dbReference type="EMBL" id="VFQX01000066">
    <property type="protein sequence ID" value="KAF0972865.1"/>
    <property type="molecule type" value="Genomic_DNA"/>
</dbReference>
<dbReference type="AlphaFoldDB" id="A0A6A5BFQ9"/>
<organism evidence="3 4">
    <name type="scientific">Naegleria fowleri</name>
    <name type="common">Brain eating amoeba</name>
    <dbReference type="NCBI Taxonomy" id="5763"/>
    <lineage>
        <taxon>Eukaryota</taxon>
        <taxon>Discoba</taxon>
        <taxon>Heterolobosea</taxon>
        <taxon>Tetramitia</taxon>
        <taxon>Eutetramitia</taxon>
        <taxon>Vahlkampfiidae</taxon>
        <taxon>Naegleria</taxon>
    </lineage>
</organism>
<evidence type="ECO:0000259" key="2">
    <source>
        <dbReference type="Pfam" id="PF01926"/>
    </source>
</evidence>
<dbReference type="VEuPathDB" id="AmoebaDB:FDP41_009114"/>
<comment type="caution">
    <text evidence="3">The sequence shown here is derived from an EMBL/GenBank/DDBJ whole genome shotgun (WGS) entry which is preliminary data.</text>
</comment>
<protein>
    <recommendedName>
        <fullName evidence="2">G domain-containing protein</fullName>
    </recommendedName>
</protein>
<dbReference type="Proteomes" id="UP000444721">
    <property type="component" value="Unassembled WGS sequence"/>
</dbReference>
<dbReference type="VEuPathDB" id="AmoebaDB:NfTy_046110"/>
<evidence type="ECO:0000313" key="3">
    <source>
        <dbReference type="EMBL" id="KAF0972865.1"/>
    </source>
</evidence>
<feature type="compositionally biased region" description="Polar residues" evidence="1">
    <location>
        <begin position="1"/>
        <end position="15"/>
    </location>
</feature>
<evidence type="ECO:0000256" key="1">
    <source>
        <dbReference type="SAM" id="MobiDB-lite"/>
    </source>
</evidence>
<dbReference type="Pfam" id="PF01926">
    <property type="entry name" value="MMR_HSR1"/>
    <property type="match status" value="1"/>
</dbReference>
<name>A0A6A5BFQ9_NAEFO</name>
<proteinExistence type="predicted"/>
<dbReference type="PANTHER" id="PTHR34726:SF1">
    <property type="entry name" value="G DOMAIN-CONTAINING PROTEIN"/>
    <property type="match status" value="1"/>
</dbReference>
<keyword evidence="4" id="KW-1185">Reference proteome</keyword>
<feature type="region of interest" description="Disordered" evidence="1">
    <location>
        <begin position="1"/>
        <end position="20"/>
    </location>
</feature>
<sequence length="446" mass="49397">MGNIPSNTNNTSFSLSVKHPTPTDLSKINSSGVIASSQSLSTRSSLSGDEYNSYSEYGGFNYQIDDGHEDYDLIVDMDEISPQHLTQKGWSIKLSKELEYRILDRIKQSMSEAVAMAHEEENQKLMQSIHSHMINAQPSSAQGVSNVNATTTPQSFINTQAIVPGVLPTQILNAPSRPPSPSSAFGGLPSTNNTSTDHSNDNTSSAGDLTPRDSIEDPFASESLSSNQRKFSKKRNHHHYINYFAEIEHKFTQQPSCVVSVLGFKNCGKTHVLNELSGSDLRVGLTQSTPPLCFKVPRNNQGRDWLLVDTMGLRSPIRISEIKRQLKEIQKDNMLPQEDIVVTTSVITTNNPQASQEQFQIPANNSQMNFTMSNNSNMIPLVVKNMSSSSLSRPLSTSTAVPAINMSSMMQQQSLTIHQQQQFAHHRWVDTEQNFNINGMKPLKGQ</sequence>
<reference evidence="3 4" key="1">
    <citation type="journal article" date="2019" name="Sci. Rep.">
        <title>Nanopore sequencing improves the draft genome of the human pathogenic amoeba Naegleria fowleri.</title>
        <authorList>
            <person name="Liechti N."/>
            <person name="Schurch N."/>
            <person name="Bruggmann R."/>
            <person name="Wittwer M."/>
        </authorList>
    </citation>
    <scope>NUCLEOTIDE SEQUENCE [LARGE SCALE GENOMIC DNA]</scope>
    <source>
        <strain evidence="3 4">ATCC 30894</strain>
    </source>
</reference>
<accession>A0A6A5BFQ9</accession>
<evidence type="ECO:0000313" key="4">
    <source>
        <dbReference type="Proteomes" id="UP000444721"/>
    </source>
</evidence>
<dbReference type="RefSeq" id="XP_044557579.1">
    <property type="nucleotide sequence ID" value="XM_044713040.1"/>
</dbReference>
<dbReference type="GeneID" id="68116331"/>
<gene>
    <name evidence="3" type="ORF">FDP41_009114</name>
</gene>
<feature type="domain" description="G" evidence="2">
    <location>
        <begin position="259"/>
        <end position="332"/>
    </location>
</feature>
<dbReference type="Gene3D" id="3.40.50.300">
    <property type="entry name" value="P-loop containing nucleotide triphosphate hydrolases"/>
    <property type="match status" value="1"/>
</dbReference>
<feature type="compositionally biased region" description="Low complexity" evidence="1">
    <location>
        <begin position="190"/>
        <end position="205"/>
    </location>
</feature>
<dbReference type="SUPFAM" id="SSF52540">
    <property type="entry name" value="P-loop containing nucleoside triphosphate hydrolases"/>
    <property type="match status" value="1"/>
</dbReference>